<feature type="transmembrane region" description="Helical" evidence="3">
    <location>
        <begin position="12"/>
        <end position="31"/>
    </location>
</feature>
<evidence type="ECO:0000313" key="5">
    <source>
        <dbReference type="EMBL" id="HFB54490.1"/>
    </source>
</evidence>
<dbReference type="PANTHER" id="PTHR43877:SF5">
    <property type="entry name" value="BLL8307 PROTEIN"/>
    <property type="match status" value="1"/>
</dbReference>
<dbReference type="InterPro" id="IPR000182">
    <property type="entry name" value="GNAT_dom"/>
</dbReference>
<dbReference type="EMBL" id="DRMN01000075">
    <property type="protein sequence ID" value="HFB54490.1"/>
    <property type="molecule type" value="Genomic_DNA"/>
</dbReference>
<dbReference type="SUPFAM" id="SSF55729">
    <property type="entry name" value="Acyl-CoA N-acyltransferases (Nat)"/>
    <property type="match status" value="1"/>
</dbReference>
<organism evidence="5">
    <name type="scientific">Hellea balneolensis</name>
    <dbReference type="NCBI Taxonomy" id="287478"/>
    <lineage>
        <taxon>Bacteria</taxon>
        <taxon>Pseudomonadati</taxon>
        <taxon>Pseudomonadota</taxon>
        <taxon>Alphaproteobacteria</taxon>
        <taxon>Maricaulales</taxon>
        <taxon>Robiginitomaculaceae</taxon>
        <taxon>Hellea</taxon>
    </lineage>
</organism>
<evidence type="ECO:0000256" key="2">
    <source>
        <dbReference type="ARBA" id="ARBA00023315"/>
    </source>
</evidence>
<protein>
    <submittedName>
        <fullName evidence="5">GNAT family N-acetyltransferase</fullName>
    </submittedName>
</protein>
<gene>
    <name evidence="5" type="ORF">ENJ46_01080</name>
</gene>
<keyword evidence="1" id="KW-0808">Transferase</keyword>
<dbReference type="CDD" id="cd04301">
    <property type="entry name" value="NAT_SF"/>
    <property type="match status" value="1"/>
</dbReference>
<dbReference type="PROSITE" id="PS51186">
    <property type="entry name" value="GNAT"/>
    <property type="match status" value="1"/>
</dbReference>
<dbReference type="GO" id="GO:0016747">
    <property type="term" value="F:acyltransferase activity, transferring groups other than amino-acyl groups"/>
    <property type="evidence" value="ECO:0007669"/>
    <property type="project" value="InterPro"/>
</dbReference>
<sequence>MGRARSCPHARSLYLARCFGLVITAPSLFIVKGGLDELVVQKLLRVHLQAAHDNSPPGSVHALDTTELINPDIQFWSVWDSPQKQNLLGFGALKTLSSDHAEIKSMHTDARARGHGVASTLLRHLIEQARLGGATRLSLETGLNAPYAAARHLYARHGFTRCAPFAHYVDDGFSVCFSRKI</sequence>
<keyword evidence="2" id="KW-0012">Acyltransferase</keyword>
<proteinExistence type="predicted"/>
<comment type="caution">
    <text evidence="5">The sequence shown here is derived from an EMBL/GenBank/DDBJ whole genome shotgun (WGS) entry which is preliminary data.</text>
</comment>
<evidence type="ECO:0000259" key="4">
    <source>
        <dbReference type="PROSITE" id="PS51186"/>
    </source>
</evidence>
<dbReference type="Gene3D" id="3.40.630.30">
    <property type="match status" value="1"/>
</dbReference>
<reference evidence="5" key="1">
    <citation type="journal article" date="2020" name="mSystems">
        <title>Genome- and Community-Level Interaction Insights into Carbon Utilization and Element Cycling Functions of Hydrothermarchaeota in Hydrothermal Sediment.</title>
        <authorList>
            <person name="Zhou Z."/>
            <person name="Liu Y."/>
            <person name="Xu W."/>
            <person name="Pan J."/>
            <person name="Luo Z.H."/>
            <person name="Li M."/>
        </authorList>
    </citation>
    <scope>NUCLEOTIDE SEQUENCE [LARGE SCALE GENOMIC DNA]</scope>
    <source>
        <strain evidence="5">HyVt-489</strain>
    </source>
</reference>
<keyword evidence="3" id="KW-0472">Membrane</keyword>
<evidence type="ECO:0000256" key="1">
    <source>
        <dbReference type="ARBA" id="ARBA00022679"/>
    </source>
</evidence>
<name>A0A7C3FYL7_9PROT</name>
<keyword evidence="3" id="KW-1133">Transmembrane helix</keyword>
<evidence type="ECO:0000256" key="3">
    <source>
        <dbReference type="SAM" id="Phobius"/>
    </source>
</evidence>
<dbReference type="Pfam" id="PF00583">
    <property type="entry name" value="Acetyltransf_1"/>
    <property type="match status" value="1"/>
</dbReference>
<accession>A0A7C3FYL7</accession>
<dbReference type="AlphaFoldDB" id="A0A7C3FYL7"/>
<dbReference type="Proteomes" id="UP000886042">
    <property type="component" value="Unassembled WGS sequence"/>
</dbReference>
<keyword evidence="3" id="KW-0812">Transmembrane</keyword>
<dbReference type="InterPro" id="IPR016181">
    <property type="entry name" value="Acyl_CoA_acyltransferase"/>
</dbReference>
<feature type="domain" description="N-acetyltransferase" evidence="4">
    <location>
        <begin position="38"/>
        <end position="181"/>
    </location>
</feature>
<dbReference type="PANTHER" id="PTHR43877">
    <property type="entry name" value="AMINOALKYLPHOSPHONATE N-ACETYLTRANSFERASE-RELATED-RELATED"/>
    <property type="match status" value="1"/>
</dbReference>
<dbReference type="InterPro" id="IPR050832">
    <property type="entry name" value="Bact_Acetyltransf"/>
</dbReference>